<organism evidence="1 2">
    <name type="scientific">Rozella allomycis (strain CSF55)</name>
    <dbReference type="NCBI Taxonomy" id="988480"/>
    <lineage>
        <taxon>Eukaryota</taxon>
        <taxon>Fungi</taxon>
        <taxon>Fungi incertae sedis</taxon>
        <taxon>Cryptomycota</taxon>
        <taxon>Cryptomycota incertae sedis</taxon>
        <taxon>Rozella</taxon>
    </lineage>
</organism>
<dbReference type="EMBL" id="ML005702">
    <property type="protein sequence ID" value="RKP17715.1"/>
    <property type="molecule type" value="Genomic_DNA"/>
</dbReference>
<dbReference type="Proteomes" id="UP000281549">
    <property type="component" value="Unassembled WGS sequence"/>
</dbReference>
<reference evidence="2" key="1">
    <citation type="journal article" date="2018" name="Nat. Microbiol.">
        <title>Leveraging single-cell genomics to expand the fungal tree of life.</title>
        <authorList>
            <person name="Ahrendt S.R."/>
            <person name="Quandt C.A."/>
            <person name="Ciobanu D."/>
            <person name="Clum A."/>
            <person name="Salamov A."/>
            <person name="Andreopoulos B."/>
            <person name="Cheng J.F."/>
            <person name="Woyke T."/>
            <person name="Pelin A."/>
            <person name="Henrissat B."/>
            <person name="Reynolds N.K."/>
            <person name="Benny G.L."/>
            <person name="Smith M.E."/>
            <person name="James T.Y."/>
            <person name="Grigoriev I.V."/>
        </authorList>
    </citation>
    <scope>NUCLEOTIDE SEQUENCE [LARGE SCALE GENOMIC DNA]</scope>
    <source>
        <strain evidence="2">CSF55</strain>
    </source>
</reference>
<dbReference type="AlphaFoldDB" id="A0A4P9YET3"/>
<accession>A0A4P9YET3</accession>
<evidence type="ECO:0000313" key="2">
    <source>
        <dbReference type="Proteomes" id="UP000281549"/>
    </source>
</evidence>
<evidence type="ECO:0000313" key="1">
    <source>
        <dbReference type="EMBL" id="RKP17715.1"/>
    </source>
</evidence>
<protein>
    <submittedName>
        <fullName evidence="1">Uncharacterized protein</fullName>
    </submittedName>
</protein>
<name>A0A4P9YET3_ROZAC</name>
<proteinExistence type="predicted"/>
<gene>
    <name evidence="1" type="ORF">ROZALSC1DRAFT_23928</name>
</gene>
<sequence>MTALRRKAEATTALNKELMLHFDETFRVSEISHSPRIVRQKMTVPSCWFGRFILSTGNGGLSAITEDSETPLLVLFYSFHVHKAINATCDEYPMLCSHTTRELTFKEWKPEVRKVKTSQTRNMSYAYGEKDANAPRHHWKSNMSTSCFNTTSLGPKSSHIDIKYVLTHCFIKVFLTGFCNARFQDTAALIKAITSRHSE</sequence>